<reference evidence="1 2" key="1">
    <citation type="submission" date="2024-01" db="EMBL/GenBank/DDBJ databases">
        <title>Genome assemblies of Stephania.</title>
        <authorList>
            <person name="Yang L."/>
        </authorList>
    </citation>
    <scope>NUCLEOTIDE SEQUENCE [LARGE SCALE GENOMIC DNA]</scope>
    <source>
        <strain evidence="1">JXDWG</strain>
        <tissue evidence="1">Leaf</tissue>
    </source>
</reference>
<accession>A0AAP0JTU2</accession>
<sequence>MEYTMECHASKVYQHGKNDETLQMNWAYYASDNLRVLQSKSMQLHANTCNRYIITQCQLMN</sequence>
<protein>
    <submittedName>
        <fullName evidence="1">Uncharacterized protein</fullName>
    </submittedName>
</protein>
<dbReference type="EMBL" id="JBBNAG010000004">
    <property type="protein sequence ID" value="KAK9139846.1"/>
    <property type="molecule type" value="Genomic_DNA"/>
</dbReference>
<organism evidence="1 2">
    <name type="scientific">Stephania cephalantha</name>
    <dbReference type="NCBI Taxonomy" id="152367"/>
    <lineage>
        <taxon>Eukaryota</taxon>
        <taxon>Viridiplantae</taxon>
        <taxon>Streptophyta</taxon>
        <taxon>Embryophyta</taxon>
        <taxon>Tracheophyta</taxon>
        <taxon>Spermatophyta</taxon>
        <taxon>Magnoliopsida</taxon>
        <taxon>Ranunculales</taxon>
        <taxon>Menispermaceae</taxon>
        <taxon>Menispermoideae</taxon>
        <taxon>Cissampelideae</taxon>
        <taxon>Stephania</taxon>
    </lineage>
</organism>
<proteinExistence type="predicted"/>
<comment type="caution">
    <text evidence="1">The sequence shown here is derived from an EMBL/GenBank/DDBJ whole genome shotgun (WGS) entry which is preliminary data.</text>
</comment>
<name>A0AAP0JTU2_9MAGN</name>
<gene>
    <name evidence="1" type="ORF">Scep_009527</name>
</gene>
<dbReference type="AlphaFoldDB" id="A0AAP0JTU2"/>
<dbReference type="Proteomes" id="UP001419268">
    <property type="component" value="Unassembled WGS sequence"/>
</dbReference>
<evidence type="ECO:0000313" key="2">
    <source>
        <dbReference type="Proteomes" id="UP001419268"/>
    </source>
</evidence>
<keyword evidence="2" id="KW-1185">Reference proteome</keyword>
<evidence type="ECO:0000313" key="1">
    <source>
        <dbReference type="EMBL" id="KAK9139846.1"/>
    </source>
</evidence>